<dbReference type="InterPro" id="IPR020845">
    <property type="entry name" value="AMP-binding_CS"/>
</dbReference>
<evidence type="ECO:0000259" key="4">
    <source>
        <dbReference type="Pfam" id="PF13193"/>
    </source>
</evidence>
<dbReference type="InterPro" id="IPR000873">
    <property type="entry name" value="AMP-dep_synth/lig_dom"/>
</dbReference>
<dbReference type="PANTHER" id="PTHR43201:SF5">
    <property type="entry name" value="MEDIUM-CHAIN ACYL-COA LIGASE ACSF2, MITOCHONDRIAL"/>
    <property type="match status" value="1"/>
</dbReference>
<keyword evidence="6" id="KW-1185">Reference proteome</keyword>
<dbReference type="InterPro" id="IPR025110">
    <property type="entry name" value="AMP-bd_C"/>
</dbReference>
<dbReference type="SUPFAM" id="SSF56801">
    <property type="entry name" value="Acetyl-CoA synthetase-like"/>
    <property type="match status" value="1"/>
</dbReference>
<dbReference type="PANTHER" id="PTHR43201">
    <property type="entry name" value="ACYL-COA SYNTHETASE"/>
    <property type="match status" value="1"/>
</dbReference>
<accession>A0ABM9MIJ8</accession>
<dbReference type="Proteomes" id="UP001190466">
    <property type="component" value="Chromosome"/>
</dbReference>
<keyword evidence="2" id="KW-0436">Ligase</keyword>
<feature type="domain" description="AMP-binding enzyme C-terminal" evidence="4">
    <location>
        <begin position="423"/>
        <end position="494"/>
    </location>
</feature>
<proteinExistence type="inferred from homology"/>
<evidence type="ECO:0000313" key="6">
    <source>
        <dbReference type="Proteomes" id="UP001190466"/>
    </source>
</evidence>
<dbReference type="CDD" id="cd04433">
    <property type="entry name" value="AFD_class_I"/>
    <property type="match status" value="1"/>
</dbReference>
<dbReference type="Gene3D" id="3.40.50.12780">
    <property type="entry name" value="N-terminal domain of ligase-like"/>
    <property type="match status" value="1"/>
</dbReference>
<dbReference type="Pfam" id="PF00501">
    <property type="entry name" value="AMP-binding"/>
    <property type="match status" value="1"/>
</dbReference>
<protein>
    <submittedName>
        <fullName evidence="5">Class I adenylate-forming enzyme family protein</fullName>
    </submittedName>
</protein>
<dbReference type="Pfam" id="PF13193">
    <property type="entry name" value="AMP-binding_C"/>
    <property type="match status" value="1"/>
</dbReference>
<gene>
    <name evidence="5" type="ORF">MU0050_004051</name>
</gene>
<evidence type="ECO:0000256" key="2">
    <source>
        <dbReference type="ARBA" id="ARBA00022598"/>
    </source>
</evidence>
<evidence type="ECO:0000259" key="3">
    <source>
        <dbReference type="Pfam" id="PF00501"/>
    </source>
</evidence>
<dbReference type="EMBL" id="OY726395">
    <property type="protein sequence ID" value="CAJ1586035.1"/>
    <property type="molecule type" value="Genomic_DNA"/>
</dbReference>
<dbReference type="InterPro" id="IPR045851">
    <property type="entry name" value="AMP-bd_C_sf"/>
</dbReference>
<dbReference type="PROSITE" id="PS00455">
    <property type="entry name" value="AMP_BINDING"/>
    <property type="match status" value="1"/>
</dbReference>
<comment type="similarity">
    <text evidence="1">Belongs to the ATP-dependent AMP-binding enzyme family.</text>
</comment>
<evidence type="ECO:0000256" key="1">
    <source>
        <dbReference type="ARBA" id="ARBA00006432"/>
    </source>
</evidence>
<dbReference type="Gene3D" id="3.30.300.30">
    <property type="match status" value="1"/>
</dbReference>
<dbReference type="InterPro" id="IPR042099">
    <property type="entry name" value="ANL_N_sf"/>
</dbReference>
<organism evidence="5 6">
    <name type="scientific">[Mycobacterium] wendilense</name>
    <dbReference type="NCBI Taxonomy" id="3064284"/>
    <lineage>
        <taxon>Bacteria</taxon>
        <taxon>Bacillati</taxon>
        <taxon>Actinomycetota</taxon>
        <taxon>Actinomycetes</taxon>
        <taxon>Mycobacteriales</taxon>
        <taxon>Mycobacteriaceae</taxon>
        <taxon>Mycolicibacter</taxon>
    </lineage>
</organism>
<dbReference type="RefSeq" id="WP_316512090.1">
    <property type="nucleotide sequence ID" value="NZ_OY726395.1"/>
</dbReference>
<feature type="domain" description="AMP-dependent synthetase/ligase" evidence="3">
    <location>
        <begin position="16"/>
        <end position="373"/>
    </location>
</feature>
<evidence type="ECO:0000313" key="5">
    <source>
        <dbReference type="EMBL" id="CAJ1586035.1"/>
    </source>
</evidence>
<reference evidence="5 6" key="1">
    <citation type="submission" date="2023-08" db="EMBL/GenBank/DDBJ databases">
        <authorList>
            <person name="Folkvardsen B D."/>
            <person name="Norman A."/>
        </authorList>
    </citation>
    <scope>NUCLEOTIDE SEQUENCE [LARGE SCALE GENOMIC DNA]</scope>
    <source>
        <strain evidence="5 6">Mu0050</strain>
    </source>
</reference>
<sequence>MTWTTEGSIAALLRWRLDEKPERGFAYVEDEGPWTYQSIGAEAVRVARGLRAQAVGAGDLVIVRLGNDERFLAAVGGVWMGGAGAIVMHPAAPSRDVTSVATSMGAKAIIADPEDLPARSVGLPCIAIARFPASGAVDAAQLAQTYSVPAVPGSSPALVLLTSGTTGQPKGVVLTHDNAWANLRATVAAFRSDTSPTPISDIARPPNLISNPLSHTAGVVRLLFALYVGRTIALLRKFDATMAKSLIDRHGIDNLTINPAMMRMLLENLPDNADLGKVRYVSSGTAPLPPALREEFEKRFGVPVLQAYGQTEAFGGIAIESVKDVLSGRRKPGSVGRPLPGVELRIVGPDGEEVAGGEVGEIVVRARSATSGYIGGDAVQPVDDEGWLRTGDQGRVDEDGYLFITGRIKNIIICGGFNIVPEEVEAALAEDRSVREVTVVGVPDDRLGEVPVAIAESDCSAADLIEKIGDRLAPYKRPRRVFVVDALPRVANGKVDRPAAAALARELCSSN</sequence>
<name>A0ABM9MIJ8_9MYCO</name>